<dbReference type="RefSeq" id="WP_003338065.1">
    <property type="nucleotide sequence ID" value="NZ_CP007806.1"/>
</dbReference>
<dbReference type="KEGG" id="blr:BRLA_c015300"/>
<proteinExistence type="predicted"/>
<dbReference type="AlphaFoldDB" id="A0A075R3X3"/>
<dbReference type="HOGENOM" id="CLU_3165375_0_0_9"/>
<keyword evidence="1" id="KW-0812">Transmembrane</keyword>
<gene>
    <name evidence="2" type="ORF">BRLA_c015300</name>
</gene>
<evidence type="ECO:0000313" key="2">
    <source>
        <dbReference type="EMBL" id="AIG25858.1"/>
    </source>
</evidence>
<organism evidence="2 3">
    <name type="scientific">Brevibacillus laterosporus LMG 15441</name>
    <dbReference type="NCBI Taxonomy" id="1042163"/>
    <lineage>
        <taxon>Bacteria</taxon>
        <taxon>Bacillati</taxon>
        <taxon>Bacillota</taxon>
        <taxon>Bacilli</taxon>
        <taxon>Bacillales</taxon>
        <taxon>Paenibacillaceae</taxon>
        <taxon>Brevibacillus</taxon>
    </lineage>
</organism>
<evidence type="ECO:0000256" key="1">
    <source>
        <dbReference type="SAM" id="Phobius"/>
    </source>
</evidence>
<keyword evidence="3" id="KW-1185">Reference proteome</keyword>
<accession>A0A075R3X3</accession>
<keyword evidence="1" id="KW-1133">Transmembrane helix</keyword>
<protein>
    <submittedName>
        <fullName evidence="2">Uncharacterized protein</fullName>
    </submittedName>
</protein>
<feature type="transmembrane region" description="Helical" evidence="1">
    <location>
        <begin position="6"/>
        <end position="37"/>
    </location>
</feature>
<evidence type="ECO:0000313" key="3">
    <source>
        <dbReference type="Proteomes" id="UP000005850"/>
    </source>
</evidence>
<keyword evidence="1" id="KW-0472">Membrane</keyword>
<name>A0A075R3X3_BRELA</name>
<dbReference type="EMBL" id="CP007806">
    <property type="protein sequence ID" value="AIG25858.1"/>
    <property type="molecule type" value="Genomic_DNA"/>
</dbReference>
<dbReference type="Proteomes" id="UP000005850">
    <property type="component" value="Chromosome"/>
</dbReference>
<sequence length="47" mass="5129">MMGTKVMTFALVGGSIGFFLDGVMVGALVGVLMYISIQLEEYLKQRN</sequence>
<reference evidence="2 3" key="1">
    <citation type="journal article" date="2011" name="J. Bacteriol.">
        <title>Genome sequence of Brevibacillus laterosporus LMG 15441, a pathogen of invertebrates.</title>
        <authorList>
            <person name="Djukic M."/>
            <person name="Poehlein A."/>
            <person name="Thurmer A."/>
            <person name="Daniel R."/>
        </authorList>
    </citation>
    <scope>NUCLEOTIDE SEQUENCE [LARGE SCALE GENOMIC DNA]</scope>
    <source>
        <strain evidence="2 3">LMG 15441</strain>
    </source>
</reference>